<organism evidence="1 2">
    <name type="scientific">Stylosanthes scabra</name>
    <dbReference type="NCBI Taxonomy" id="79078"/>
    <lineage>
        <taxon>Eukaryota</taxon>
        <taxon>Viridiplantae</taxon>
        <taxon>Streptophyta</taxon>
        <taxon>Embryophyta</taxon>
        <taxon>Tracheophyta</taxon>
        <taxon>Spermatophyta</taxon>
        <taxon>Magnoliopsida</taxon>
        <taxon>eudicotyledons</taxon>
        <taxon>Gunneridae</taxon>
        <taxon>Pentapetalae</taxon>
        <taxon>rosids</taxon>
        <taxon>fabids</taxon>
        <taxon>Fabales</taxon>
        <taxon>Fabaceae</taxon>
        <taxon>Papilionoideae</taxon>
        <taxon>50 kb inversion clade</taxon>
        <taxon>dalbergioids sensu lato</taxon>
        <taxon>Dalbergieae</taxon>
        <taxon>Pterocarpus clade</taxon>
        <taxon>Stylosanthes</taxon>
    </lineage>
</organism>
<evidence type="ECO:0000313" key="1">
    <source>
        <dbReference type="EMBL" id="MED6172357.1"/>
    </source>
</evidence>
<keyword evidence="2" id="KW-1185">Reference proteome</keyword>
<name>A0ABU6VFT8_9FABA</name>
<protein>
    <submittedName>
        <fullName evidence="1">Uncharacterized protein</fullName>
    </submittedName>
</protein>
<accession>A0ABU6VFT8</accession>
<sequence>MRIHRMRPSPIPHPSKSFGFLSHGIVRRDLNRIIMSARKVIELMPNEPWINDSEIPADVQKRWFEKWAEGFTWPEE</sequence>
<dbReference type="Proteomes" id="UP001341840">
    <property type="component" value="Unassembled WGS sequence"/>
</dbReference>
<gene>
    <name evidence="1" type="ORF">PIB30_049377</name>
</gene>
<reference evidence="1 2" key="1">
    <citation type="journal article" date="2023" name="Plants (Basel)">
        <title>Bridging the Gap: Combining Genomics and Transcriptomics Approaches to Understand Stylosanthes scabra, an Orphan Legume from the Brazilian Caatinga.</title>
        <authorList>
            <person name="Ferreira-Neto J.R.C."/>
            <person name="da Silva M.D."/>
            <person name="Binneck E."/>
            <person name="de Melo N.F."/>
            <person name="da Silva R.H."/>
            <person name="de Melo A.L.T.M."/>
            <person name="Pandolfi V."/>
            <person name="Bustamante F.O."/>
            <person name="Brasileiro-Vidal A.C."/>
            <person name="Benko-Iseppon A.M."/>
        </authorList>
    </citation>
    <scope>NUCLEOTIDE SEQUENCE [LARGE SCALE GENOMIC DNA]</scope>
    <source>
        <tissue evidence="1">Leaves</tissue>
    </source>
</reference>
<comment type="caution">
    <text evidence="1">The sequence shown here is derived from an EMBL/GenBank/DDBJ whole genome shotgun (WGS) entry which is preliminary data.</text>
</comment>
<evidence type="ECO:0000313" key="2">
    <source>
        <dbReference type="Proteomes" id="UP001341840"/>
    </source>
</evidence>
<dbReference type="EMBL" id="JASCZI010151366">
    <property type="protein sequence ID" value="MED6172357.1"/>
    <property type="molecule type" value="Genomic_DNA"/>
</dbReference>
<proteinExistence type="predicted"/>